<sequence>CLDWCFERWPNVRVDTHRDNKVMQHILTKYGFQRCGIIYVKNGTERIAYQMERLHGGVEESDRTEV</sequence>
<evidence type="ECO:0000313" key="2">
    <source>
        <dbReference type="Proteomes" id="UP000442334"/>
    </source>
</evidence>
<dbReference type="Proteomes" id="UP000442334">
    <property type="component" value="Unassembled WGS sequence"/>
</dbReference>
<organism evidence="1 2">
    <name type="scientific">Bacteroides uniformis</name>
    <dbReference type="NCBI Taxonomy" id="820"/>
    <lineage>
        <taxon>Bacteria</taxon>
        <taxon>Pseudomonadati</taxon>
        <taxon>Bacteroidota</taxon>
        <taxon>Bacteroidia</taxon>
        <taxon>Bacteroidales</taxon>
        <taxon>Bacteroidaceae</taxon>
        <taxon>Bacteroides</taxon>
    </lineage>
</organism>
<keyword evidence="1" id="KW-0808">Transferase</keyword>
<gene>
    <name evidence="1" type="ORF">GAQ34_22125</name>
</gene>
<name>A0A7J5GS71_BACUN</name>
<comment type="caution">
    <text evidence="1">The sequence shown here is derived from an EMBL/GenBank/DDBJ whole genome shotgun (WGS) entry which is preliminary data.</text>
</comment>
<proteinExistence type="predicted"/>
<accession>A0A7J5GS71</accession>
<dbReference type="Gene3D" id="3.40.630.30">
    <property type="match status" value="1"/>
</dbReference>
<protein>
    <submittedName>
        <fullName evidence="1">GNAT family N-acetyltransferase</fullName>
    </submittedName>
</protein>
<feature type="non-terminal residue" evidence="1">
    <location>
        <position position="1"/>
    </location>
</feature>
<dbReference type="SUPFAM" id="SSF55729">
    <property type="entry name" value="Acyl-CoA N-acyltransferases (Nat)"/>
    <property type="match status" value="1"/>
</dbReference>
<reference evidence="1 2" key="1">
    <citation type="journal article" date="2019" name="Nat. Med.">
        <title>A library of human gut bacterial isolates paired with longitudinal multiomics data enables mechanistic microbiome research.</title>
        <authorList>
            <person name="Poyet M."/>
            <person name="Groussin M."/>
            <person name="Gibbons S.M."/>
            <person name="Avila-Pacheco J."/>
            <person name="Jiang X."/>
            <person name="Kearney S.M."/>
            <person name="Perrotta A.R."/>
            <person name="Berdy B."/>
            <person name="Zhao S."/>
            <person name="Lieberman T.D."/>
            <person name="Swanson P.K."/>
            <person name="Smith M."/>
            <person name="Roesemann S."/>
            <person name="Alexander J.E."/>
            <person name="Rich S.A."/>
            <person name="Livny J."/>
            <person name="Vlamakis H."/>
            <person name="Clish C."/>
            <person name="Bullock K."/>
            <person name="Deik A."/>
            <person name="Scott J."/>
            <person name="Pierce K.A."/>
            <person name="Xavier R.J."/>
            <person name="Alm E.J."/>
        </authorList>
    </citation>
    <scope>NUCLEOTIDE SEQUENCE [LARGE SCALE GENOMIC DNA]</scope>
    <source>
        <strain evidence="1 2">BIOML-A21</strain>
    </source>
</reference>
<evidence type="ECO:0000313" key="1">
    <source>
        <dbReference type="EMBL" id="KAB4180034.1"/>
    </source>
</evidence>
<dbReference type="InterPro" id="IPR016181">
    <property type="entry name" value="Acyl_CoA_acyltransferase"/>
</dbReference>
<dbReference type="AlphaFoldDB" id="A0A7J5GS71"/>
<dbReference type="EMBL" id="WCUA01000082">
    <property type="protein sequence ID" value="KAB4180034.1"/>
    <property type="molecule type" value="Genomic_DNA"/>
</dbReference>
<dbReference type="GO" id="GO:0016740">
    <property type="term" value="F:transferase activity"/>
    <property type="evidence" value="ECO:0007669"/>
    <property type="project" value="UniProtKB-KW"/>
</dbReference>